<evidence type="ECO:0000256" key="1">
    <source>
        <dbReference type="SAM" id="MobiDB-lite"/>
    </source>
</evidence>
<evidence type="ECO:0000313" key="3">
    <source>
        <dbReference type="Proteomes" id="UP000807025"/>
    </source>
</evidence>
<feature type="region of interest" description="Disordered" evidence="1">
    <location>
        <begin position="63"/>
        <end position="89"/>
    </location>
</feature>
<dbReference type="Proteomes" id="UP000807025">
    <property type="component" value="Unassembled WGS sequence"/>
</dbReference>
<organism evidence="2 3">
    <name type="scientific">Pleurotus eryngii</name>
    <name type="common">Boletus of the steppes</name>
    <dbReference type="NCBI Taxonomy" id="5323"/>
    <lineage>
        <taxon>Eukaryota</taxon>
        <taxon>Fungi</taxon>
        <taxon>Dikarya</taxon>
        <taxon>Basidiomycota</taxon>
        <taxon>Agaricomycotina</taxon>
        <taxon>Agaricomycetes</taxon>
        <taxon>Agaricomycetidae</taxon>
        <taxon>Agaricales</taxon>
        <taxon>Pleurotineae</taxon>
        <taxon>Pleurotaceae</taxon>
        <taxon>Pleurotus</taxon>
    </lineage>
</organism>
<evidence type="ECO:0000313" key="2">
    <source>
        <dbReference type="EMBL" id="KAF9489454.1"/>
    </source>
</evidence>
<sequence>MAAGHDGPPAGTDFQIQQNVTWSTYHYRLTEIHAIIPLNPRHAHRDFPPTSLPRHWTLSVRTLQSHPPSQPVEIDQRPPSHPTSEHISSFSALSRCRYPPLRSLA</sequence>
<name>A0A9P5ZKI6_PLEER</name>
<feature type="non-terminal residue" evidence="2">
    <location>
        <position position="105"/>
    </location>
</feature>
<proteinExistence type="predicted"/>
<keyword evidence="3" id="KW-1185">Reference proteome</keyword>
<gene>
    <name evidence="2" type="ORF">BDN71DRAFT_1455976</name>
</gene>
<reference evidence="2" key="1">
    <citation type="submission" date="2020-11" db="EMBL/GenBank/DDBJ databases">
        <authorList>
            <consortium name="DOE Joint Genome Institute"/>
            <person name="Ahrendt S."/>
            <person name="Riley R."/>
            <person name="Andreopoulos W."/>
            <person name="Labutti K."/>
            <person name="Pangilinan J."/>
            <person name="Ruiz-Duenas F.J."/>
            <person name="Barrasa J.M."/>
            <person name="Sanchez-Garcia M."/>
            <person name="Camarero S."/>
            <person name="Miyauchi S."/>
            <person name="Serrano A."/>
            <person name="Linde D."/>
            <person name="Babiker R."/>
            <person name="Drula E."/>
            <person name="Ayuso-Fernandez I."/>
            <person name="Pacheco R."/>
            <person name="Padilla G."/>
            <person name="Ferreira P."/>
            <person name="Barriuso J."/>
            <person name="Kellner H."/>
            <person name="Castanera R."/>
            <person name="Alfaro M."/>
            <person name="Ramirez L."/>
            <person name="Pisabarro A.G."/>
            <person name="Kuo A."/>
            <person name="Tritt A."/>
            <person name="Lipzen A."/>
            <person name="He G."/>
            <person name="Yan M."/>
            <person name="Ng V."/>
            <person name="Cullen D."/>
            <person name="Martin F."/>
            <person name="Rosso M.-N."/>
            <person name="Henrissat B."/>
            <person name="Hibbett D."/>
            <person name="Martinez A.T."/>
            <person name="Grigoriev I.V."/>
        </authorList>
    </citation>
    <scope>NUCLEOTIDE SEQUENCE</scope>
    <source>
        <strain evidence="2">ATCC 90797</strain>
    </source>
</reference>
<dbReference type="AlphaFoldDB" id="A0A9P5ZKI6"/>
<dbReference type="EMBL" id="MU154670">
    <property type="protein sequence ID" value="KAF9489454.1"/>
    <property type="molecule type" value="Genomic_DNA"/>
</dbReference>
<comment type="caution">
    <text evidence="2">The sequence shown here is derived from an EMBL/GenBank/DDBJ whole genome shotgun (WGS) entry which is preliminary data.</text>
</comment>
<protein>
    <submittedName>
        <fullName evidence="2">Uncharacterized protein</fullName>
    </submittedName>
</protein>
<accession>A0A9P5ZKI6</accession>